<accession>A0A6A7ASB4</accession>
<proteinExistence type="predicted"/>
<dbReference type="GO" id="GO:0016052">
    <property type="term" value="P:carbohydrate catabolic process"/>
    <property type="evidence" value="ECO:0007669"/>
    <property type="project" value="InterPro"/>
</dbReference>
<evidence type="ECO:0000313" key="2">
    <source>
        <dbReference type="EMBL" id="KAF2845614.1"/>
    </source>
</evidence>
<name>A0A6A7ASB4_9PLEO</name>
<feature type="signal peptide" evidence="1">
    <location>
        <begin position="1"/>
        <end position="22"/>
    </location>
</feature>
<dbReference type="Pfam" id="PF03663">
    <property type="entry name" value="Glyco_hydro_76"/>
    <property type="match status" value="1"/>
</dbReference>
<dbReference type="Proteomes" id="UP000799423">
    <property type="component" value="Unassembled WGS sequence"/>
</dbReference>
<dbReference type="InterPro" id="IPR008928">
    <property type="entry name" value="6-hairpin_glycosidase_sf"/>
</dbReference>
<reference evidence="2" key="1">
    <citation type="submission" date="2020-01" db="EMBL/GenBank/DDBJ databases">
        <authorList>
            <consortium name="DOE Joint Genome Institute"/>
            <person name="Haridas S."/>
            <person name="Albert R."/>
            <person name="Binder M."/>
            <person name="Bloem J."/>
            <person name="Labutti K."/>
            <person name="Salamov A."/>
            <person name="Andreopoulos B."/>
            <person name="Baker S.E."/>
            <person name="Barry K."/>
            <person name="Bills G."/>
            <person name="Bluhm B.H."/>
            <person name="Cannon C."/>
            <person name="Castanera R."/>
            <person name="Culley D.E."/>
            <person name="Daum C."/>
            <person name="Ezra D."/>
            <person name="Gonzalez J.B."/>
            <person name="Henrissat B."/>
            <person name="Kuo A."/>
            <person name="Liang C."/>
            <person name="Lipzen A."/>
            <person name="Lutzoni F."/>
            <person name="Magnuson J."/>
            <person name="Mondo S."/>
            <person name="Nolan M."/>
            <person name="Ohm R."/>
            <person name="Pangilinan J."/>
            <person name="Park H.-J."/>
            <person name="Ramirez L."/>
            <person name="Alfaro M."/>
            <person name="Sun H."/>
            <person name="Tritt A."/>
            <person name="Yoshinaga Y."/>
            <person name="Zwiers L.-H."/>
            <person name="Turgeon B.G."/>
            <person name="Goodwin S.B."/>
            <person name="Spatafora J.W."/>
            <person name="Crous P.W."/>
            <person name="Grigoriev I.V."/>
        </authorList>
    </citation>
    <scope>NUCLEOTIDE SEQUENCE</scope>
    <source>
        <strain evidence="2">IPT5</strain>
    </source>
</reference>
<sequence length="454" mass="49387">MLPSSLLQSLLVCIPFIPNVSAQSFEDTITDPTKRAEYALSTLQIWYNAGAGIWDTAGWWNGANIMTMIGNLAKADPNNARLQSLATRLFANTLMQAPSRNPQPGIEKEALRRRDVDLGNGTFTLFNNTGFETGYTKALNPSTNEPLTIYPTTWHKPGPYVDITSLPIYKSEAAAKGGNNQEVMTTSLNPDDWLDGFYDDDLWWALAWINAYDLTSNPTYLTLAEGIFAAVTKVWPTRCFNGGIYWSWERTYMNAIANELFMSTAAHLANRVSADKKPGYVDWAQRTLAWFLRSGMINEKSTINDGLADDCSNNGAAVWSYNQGVILGALVELNTAAPDPSYLPLASRIANAALAGLTDKTGILHDPCEPGCGGDGNQFKGIFMRNLQLLYGVAPEQAFVDAVRVNAESIWGKNRGGDMGVVFGVNWAGPYGGPPNATLQGSAMDALVAGIVVR</sequence>
<keyword evidence="3" id="KW-1185">Reference proteome</keyword>
<dbReference type="SUPFAM" id="SSF48208">
    <property type="entry name" value="Six-hairpin glycosidases"/>
    <property type="match status" value="1"/>
</dbReference>
<evidence type="ECO:0000256" key="1">
    <source>
        <dbReference type="SAM" id="SignalP"/>
    </source>
</evidence>
<keyword evidence="2" id="KW-0378">Hydrolase</keyword>
<gene>
    <name evidence="2" type="ORF">T440DRAFT_261169</name>
</gene>
<organism evidence="2 3">
    <name type="scientific">Plenodomus tracheiphilus IPT5</name>
    <dbReference type="NCBI Taxonomy" id="1408161"/>
    <lineage>
        <taxon>Eukaryota</taxon>
        <taxon>Fungi</taxon>
        <taxon>Dikarya</taxon>
        <taxon>Ascomycota</taxon>
        <taxon>Pezizomycotina</taxon>
        <taxon>Dothideomycetes</taxon>
        <taxon>Pleosporomycetidae</taxon>
        <taxon>Pleosporales</taxon>
        <taxon>Pleosporineae</taxon>
        <taxon>Leptosphaeriaceae</taxon>
        <taxon>Plenodomus</taxon>
    </lineage>
</organism>
<dbReference type="EMBL" id="MU006344">
    <property type="protein sequence ID" value="KAF2845614.1"/>
    <property type="molecule type" value="Genomic_DNA"/>
</dbReference>
<dbReference type="OrthoDB" id="9984024at2759"/>
<dbReference type="PANTHER" id="PTHR47791">
    <property type="entry name" value="MEIOTICALLY UP-REGULATED GENE 191 PROTEIN"/>
    <property type="match status" value="1"/>
</dbReference>
<dbReference type="InterPro" id="IPR053169">
    <property type="entry name" value="MUG_Protein"/>
</dbReference>
<evidence type="ECO:0000313" key="3">
    <source>
        <dbReference type="Proteomes" id="UP000799423"/>
    </source>
</evidence>
<dbReference type="PANTHER" id="PTHR47791:SF1">
    <property type="entry name" value="ENDO MANNANASE, GH76 FAMILY (EUROFUNG)"/>
    <property type="match status" value="1"/>
</dbReference>
<dbReference type="InterPro" id="IPR005198">
    <property type="entry name" value="Glyco_hydro_76"/>
</dbReference>
<protein>
    <submittedName>
        <fullName evidence="2">Glycoside hydrolase family 76 protein</fullName>
    </submittedName>
</protein>
<keyword evidence="1" id="KW-0732">Signal</keyword>
<dbReference type="GO" id="GO:0008496">
    <property type="term" value="F:mannan endo-1,6-alpha-mannosidase activity"/>
    <property type="evidence" value="ECO:0007669"/>
    <property type="project" value="UniProtKB-UniRule"/>
</dbReference>
<dbReference type="AlphaFoldDB" id="A0A6A7ASB4"/>
<feature type="chain" id="PRO_5025666442" evidence="1">
    <location>
        <begin position="23"/>
        <end position="454"/>
    </location>
</feature>
<dbReference type="Gene3D" id="1.50.10.20">
    <property type="match status" value="1"/>
</dbReference>